<dbReference type="GO" id="GO:0004497">
    <property type="term" value="F:monooxygenase activity"/>
    <property type="evidence" value="ECO:0007669"/>
    <property type="project" value="UniProtKB-KW"/>
</dbReference>
<feature type="binding site" description="axial binding residue" evidence="4">
    <location>
        <position position="437"/>
    </location>
    <ligand>
        <name>heme</name>
        <dbReference type="ChEBI" id="CHEBI:30413"/>
    </ligand>
    <ligandPart>
        <name>Fe</name>
        <dbReference type="ChEBI" id="CHEBI:18248"/>
    </ligandPart>
</feature>
<comment type="similarity">
    <text evidence="5">Belongs to the cytochrome P450 family.</text>
</comment>
<dbReference type="CDD" id="cd11062">
    <property type="entry name" value="CYP58-like"/>
    <property type="match status" value="1"/>
</dbReference>
<dbReference type="GO" id="GO:0005506">
    <property type="term" value="F:iron ion binding"/>
    <property type="evidence" value="ECO:0007669"/>
    <property type="project" value="InterPro"/>
</dbReference>
<dbReference type="Gene3D" id="1.10.630.10">
    <property type="entry name" value="Cytochrome P450"/>
    <property type="match status" value="1"/>
</dbReference>
<dbReference type="PRINTS" id="PR00385">
    <property type="entry name" value="P450"/>
</dbReference>
<keyword evidence="5" id="KW-0503">Monooxygenase</keyword>
<sequence>MAIASLLQDTSLTTLASFVALTAITAWITFLLHRAFFHPLAAIPGPLICRFTSLWIWYHTYIGDDCSIIDLLHKKYGPVLRIGPNDCVIADGAALAPIYSEKGGFLKAGCYSNFDLEGHATIFSALDTEYRAKRSKAVTSLFSTNNIRAKHDVFEAQVERFIARLKSEASTGNPVNMLVLCRRLALDSVCSYLFQRPYGGIDESGDKLSAAIFVDTAVAFGRFFFLPNWLFQLVELTRQNYFASKAESTGINTVDVYGHGLSANATDESTFQGRLKSVGLTDHEIEVQCKDLIFAGTDSTGTVMSLTSWHLCNNPDVYKKLKDEIVEADANDPTGAYNPQSLKYLDAVIKEGLRLGRANPTRFPRVVPLAGWTFSASNGKIYHFPAGTIVGCAPMTLHENPDIFVQPKRFNPDRWLDGPKPEMLRDLIPFNIGSRQCIARNMAQYELLLAVRALARHDVFAGAKPVADRIRIIEWFNSRIVSEKVELVWS</sequence>
<reference evidence="7 8" key="1">
    <citation type="journal article" date="2016" name="Sci. Rep.">
        <title>Peltaster fructicola genome reveals evolution from an invasive phytopathogen to an ectophytic parasite.</title>
        <authorList>
            <person name="Xu C."/>
            <person name="Chen H."/>
            <person name="Gleason M.L."/>
            <person name="Xu J.R."/>
            <person name="Liu H."/>
            <person name="Zhang R."/>
            <person name="Sun G."/>
        </authorList>
    </citation>
    <scope>NUCLEOTIDE SEQUENCE [LARGE SCALE GENOMIC DNA]</scope>
    <source>
        <strain evidence="7 8">LNHT1506</strain>
    </source>
</reference>
<evidence type="ECO:0000313" key="8">
    <source>
        <dbReference type="Proteomes" id="UP000503462"/>
    </source>
</evidence>
<evidence type="ECO:0000256" key="4">
    <source>
        <dbReference type="PIRSR" id="PIRSR602401-1"/>
    </source>
</evidence>
<comment type="cofactor">
    <cofactor evidence="1 4">
        <name>heme</name>
        <dbReference type="ChEBI" id="CHEBI:30413"/>
    </cofactor>
</comment>
<evidence type="ECO:0000256" key="2">
    <source>
        <dbReference type="ARBA" id="ARBA00022723"/>
    </source>
</evidence>
<keyword evidence="6" id="KW-0472">Membrane</keyword>
<dbReference type="InterPro" id="IPR017972">
    <property type="entry name" value="Cyt_P450_CS"/>
</dbReference>
<dbReference type="OrthoDB" id="1470350at2759"/>
<dbReference type="AlphaFoldDB" id="A0A6H0XZJ0"/>
<keyword evidence="8" id="KW-1185">Reference proteome</keyword>
<dbReference type="GO" id="GO:0020037">
    <property type="term" value="F:heme binding"/>
    <property type="evidence" value="ECO:0007669"/>
    <property type="project" value="InterPro"/>
</dbReference>
<keyword evidence="6" id="KW-0812">Transmembrane</keyword>
<evidence type="ECO:0000256" key="1">
    <source>
        <dbReference type="ARBA" id="ARBA00001971"/>
    </source>
</evidence>
<keyword evidence="2 4" id="KW-0479">Metal-binding</keyword>
<dbReference type="InterPro" id="IPR002401">
    <property type="entry name" value="Cyt_P450_E_grp-I"/>
</dbReference>
<accession>A0A6H0XZJ0</accession>
<evidence type="ECO:0000313" key="7">
    <source>
        <dbReference type="EMBL" id="QIX00029.1"/>
    </source>
</evidence>
<dbReference type="PROSITE" id="PS00086">
    <property type="entry name" value="CYTOCHROME_P450"/>
    <property type="match status" value="1"/>
</dbReference>
<keyword evidence="3 4" id="KW-0408">Iron</keyword>
<evidence type="ECO:0000256" key="5">
    <source>
        <dbReference type="RuleBase" id="RU000461"/>
    </source>
</evidence>
<keyword evidence="5" id="KW-0560">Oxidoreductase</keyword>
<dbReference type="InterPro" id="IPR036396">
    <property type="entry name" value="Cyt_P450_sf"/>
</dbReference>
<dbReference type="PANTHER" id="PTHR24305">
    <property type="entry name" value="CYTOCHROME P450"/>
    <property type="match status" value="1"/>
</dbReference>
<dbReference type="PANTHER" id="PTHR24305:SF156">
    <property type="entry name" value="P450, PUTATIVE (EUROFUNG)-RELATED"/>
    <property type="match status" value="1"/>
</dbReference>
<dbReference type="InterPro" id="IPR001128">
    <property type="entry name" value="Cyt_P450"/>
</dbReference>
<dbReference type="EMBL" id="CP051142">
    <property type="protein sequence ID" value="QIX00029.1"/>
    <property type="molecule type" value="Genomic_DNA"/>
</dbReference>
<dbReference type="SUPFAM" id="SSF48264">
    <property type="entry name" value="Cytochrome P450"/>
    <property type="match status" value="1"/>
</dbReference>
<dbReference type="PRINTS" id="PR00463">
    <property type="entry name" value="EP450I"/>
</dbReference>
<keyword evidence="6" id="KW-1133">Transmembrane helix</keyword>
<gene>
    <name evidence="7" type="ORF">AMS68_005546</name>
</gene>
<feature type="transmembrane region" description="Helical" evidence="6">
    <location>
        <begin position="12"/>
        <end position="32"/>
    </location>
</feature>
<evidence type="ECO:0000256" key="3">
    <source>
        <dbReference type="ARBA" id="ARBA00023004"/>
    </source>
</evidence>
<dbReference type="Pfam" id="PF00067">
    <property type="entry name" value="p450"/>
    <property type="match status" value="1"/>
</dbReference>
<evidence type="ECO:0000256" key="6">
    <source>
        <dbReference type="SAM" id="Phobius"/>
    </source>
</evidence>
<proteinExistence type="inferred from homology"/>
<protein>
    <recommendedName>
        <fullName evidence="9">Cytochrome P450</fullName>
    </recommendedName>
</protein>
<name>A0A6H0XZJ0_9PEZI</name>
<dbReference type="Proteomes" id="UP000503462">
    <property type="component" value="Chromosome 4"/>
</dbReference>
<evidence type="ECO:0008006" key="9">
    <source>
        <dbReference type="Google" id="ProtNLM"/>
    </source>
</evidence>
<organism evidence="7 8">
    <name type="scientific">Peltaster fructicola</name>
    <dbReference type="NCBI Taxonomy" id="286661"/>
    <lineage>
        <taxon>Eukaryota</taxon>
        <taxon>Fungi</taxon>
        <taxon>Dikarya</taxon>
        <taxon>Ascomycota</taxon>
        <taxon>Pezizomycotina</taxon>
        <taxon>Dothideomycetes</taxon>
        <taxon>Dothideomycetes incertae sedis</taxon>
        <taxon>Peltaster</taxon>
    </lineage>
</organism>
<dbReference type="GO" id="GO:0016705">
    <property type="term" value="F:oxidoreductase activity, acting on paired donors, with incorporation or reduction of molecular oxygen"/>
    <property type="evidence" value="ECO:0007669"/>
    <property type="project" value="InterPro"/>
</dbReference>
<dbReference type="InterPro" id="IPR050121">
    <property type="entry name" value="Cytochrome_P450_monoxygenase"/>
</dbReference>
<keyword evidence="4 5" id="KW-0349">Heme</keyword>